<organism evidence="1 2">
    <name type="scientific">Sphaerodactylus townsendi</name>
    <dbReference type="NCBI Taxonomy" id="933632"/>
    <lineage>
        <taxon>Eukaryota</taxon>
        <taxon>Metazoa</taxon>
        <taxon>Chordata</taxon>
        <taxon>Craniata</taxon>
        <taxon>Vertebrata</taxon>
        <taxon>Euteleostomi</taxon>
        <taxon>Lepidosauria</taxon>
        <taxon>Squamata</taxon>
        <taxon>Bifurcata</taxon>
        <taxon>Gekkota</taxon>
        <taxon>Sphaerodactylidae</taxon>
        <taxon>Sphaerodactylus</taxon>
    </lineage>
</organism>
<evidence type="ECO:0000313" key="1">
    <source>
        <dbReference type="EMBL" id="KAH8016338.1"/>
    </source>
</evidence>
<comment type="caution">
    <text evidence="1">The sequence shown here is derived from an EMBL/GenBank/DDBJ whole genome shotgun (WGS) entry which is preliminary data.</text>
</comment>
<keyword evidence="2" id="KW-1185">Reference proteome</keyword>
<gene>
    <name evidence="1" type="ORF">K3G42_016669</name>
</gene>
<dbReference type="EMBL" id="CM037614">
    <property type="protein sequence ID" value="KAH8016338.1"/>
    <property type="molecule type" value="Genomic_DNA"/>
</dbReference>
<proteinExistence type="predicted"/>
<name>A0ACB8G9I0_9SAUR</name>
<sequence length="103" mass="11305">MCTIMIKSICGEGCYSEWDCGAELFPIRLFPMGKKPLLVVISPSKSEKRQEQKVSFFLLWLTTLQGKGGKGAQGGRVKSSCSNNIALIILSHSHRHPPVLAAF</sequence>
<dbReference type="Proteomes" id="UP000827872">
    <property type="component" value="Linkage Group LG01"/>
</dbReference>
<protein>
    <submittedName>
        <fullName evidence="1">Uncharacterized protein</fullName>
    </submittedName>
</protein>
<reference evidence="1" key="1">
    <citation type="submission" date="2021-08" db="EMBL/GenBank/DDBJ databases">
        <title>The first chromosome-level gecko genome reveals the dynamic sex chromosomes of Neotropical dwarf geckos (Sphaerodactylidae: Sphaerodactylus).</title>
        <authorList>
            <person name="Pinto B.J."/>
            <person name="Keating S.E."/>
            <person name="Gamble T."/>
        </authorList>
    </citation>
    <scope>NUCLEOTIDE SEQUENCE</scope>
    <source>
        <strain evidence="1">TG3544</strain>
    </source>
</reference>
<accession>A0ACB8G9I0</accession>
<evidence type="ECO:0000313" key="2">
    <source>
        <dbReference type="Proteomes" id="UP000827872"/>
    </source>
</evidence>